<evidence type="ECO:0000313" key="3">
    <source>
        <dbReference type="Proteomes" id="UP000824998"/>
    </source>
</evidence>
<organism evidence="2 3">
    <name type="scientific">Amylocarpus encephaloides</name>
    <dbReference type="NCBI Taxonomy" id="45428"/>
    <lineage>
        <taxon>Eukaryota</taxon>
        <taxon>Fungi</taxon>
        <taxon>Dikarya</taxon>
        <taxon>Ascomycota</taxon>
        <taxon>Pezizomycotina</taxon>
        <taxon>Leotiomycetes</taxon>
        <taxon>Helotiales</taxon>
        <taxon>Helotiales incertae sedis</taxon>
        <taxon>Amylocarpus</taxon>
    </lineage>
</organism>
<evidence type="ECO:0000313" key="2">
    <source>
        <dbReference type="EMBL" id="KAG9233423.1"/>
    </source>
</evidence>
<keyword evidence="1" id="KW-0732">Signal</keyword>
<protein>
    <submittedName>
        <fullName evidence="2">Uncharacterized protein</fullName>
    </submittedName>
</protein>
<comment type="caution">
    <text evidence="2">The sequence shown here is derived from an EMBL/GenBank/DDBJ whole genome shotgun (WGS) entry which is preliminary data.</text>
</comment>
<accession>A0A9P7YGF7</accession>
<dbReference type="OrthoDB" id="3453945at2759"/>
<dbReference type="Gene3D" id="2.60.20.10">
    <property type="entry name" value="Crystallins"/>
    <property type="match status" value="1"/>
</dbReference>
<dbReference type="Proteomes" id="UP000824998">
    <property type="component" value="Unassembled WGS sequence"/>
</dbReference>
<name>A0A9P7YGF7_9HELO</name>
<proteinExistence type="predicted"/>
<feature type="signal peptide" evidence="1">
    <location>
        <begin position="1"/>
        <end position="21"/>
    </location>
</feature>
<gene>
    <name evidence="2" type="ORF">BJ875DRAFT_512186</name>
</gene>
<sequence>MQYSFAATALSLASLFALSAGSAIPEVASTQFQELAVSDGSHEVVTTASALRPMFNPPVALAPQDSGLFRVWKDINYSGRYEALTNTIGYCYNLKNGWGNAISSAATGATTYHCTLWVQSDCKGLHVTGIPYSGFSDLRRQGINDAGNSYHCYY</sequence>
<keyword evidence="3" id="KW-1185">Reference proteome</keyword>
<dbReference type="EMBL" id="MU251501">
    <property type="protein sequence ID" value="KAG9233423.1"/>
    <property type="molecule type" value="Genomic_DNA"/>
</dbReference>
<reference evidence="2" key="1">
    <citation type="journal article" date="2021" name="IMA Fungus">
        <title>Genomic characterization of three marine fungi, including Emericellopsis atlantica sp. nov. with signatures of a generalist lifestyle and marine biomass degradation.</title>
        <authorList>
            <person name="Hagestad O.C."/>
            <person name="Hou L."/>
            <person name="Andersen J.H."/>
            <person name="Hansen E.H."/>
            <person name="Altermark B."/>
            <person name="Li C."/>
            <person name="Kuhnert E."/>
            <person name="Cox R.J."/>
            <person name="Crous P.W."/>
            <person name="Spatafora J.W."/>
            <person name="Lail K."/>
            <person name="Amirebrahimi M."/>
            <person name="Lipzen A."/>
            <person name="Pangilinan J."/>
            <person name="Andreopoulos W."/>
            <person name="Hayes R.D."/>
            <person name="Ng V."/>
            <person name="Grigoriev I.V."/>
            <person name="Jackson S.A."/>
            <person name="Sutton T.D.S."/>
            <person name="Dobson A.D.W."/>
            <person name="Rama T."/>
        </authorList>
    </citation>
    <scope>NUCLEOTIDE SEQUENCE</scope>
    <source>
        <strain evidence="2">TRa018bII</strain>
    </source>
</reference>
<evidence type="ECO:0000256" key="1">
    <source>
        <dbReference type="SAM" id="SignalP"/>
    </source>
</evidence>
<dbReference type="AlphaFoldDB" id="A0A9P7YGF7"/>
<feature type="chain" id="PRO_5040284800" evidence="1">
    <location>
        <begin position="22"/>
        <end position="154"/>
    </location>
</feature>